<dbReference type="CDD" id="cd08916">
    <property type="entry name" value="TrHb3_P"/>
    <property type="match status" value="1"/>
</dbReference>
<proteinExistence type="predicted"/>
<reference evidence="6" key="1">
    <citation type="submission" date="2023-07" db="EMBL/GenBank/DDBJ databases">
        <title>Genomic Encyclopedia of Type Strains, Phase IV (KMG-IV): sequencing the most valuable type-strain genomes for metagenomic binning, comparative biology and taxonomic classification.</title>
        <authorList>
            <person name="Goeker M."/>
        </authorList>
    </citation>
    <scope>NUCLEOTIDE SEQUENCE</scope>
    <source>
        <strain evidence="6">DSM 21202</strain>
    </source>
</reference>
<dbReference type="GO" id="GO:0020037">
    <property type="term" value="F:heme binding"/>
    <property type="evidence" value="ECO:0007669"/>
    <property type="project" value="InterPro"/>
</dbReference>
<dbReference type="Gene3D" id="1.10.490.10">
    <property type="entry name" value="Globins"/>
    <property type="match status" value="1"/>
</dbReference>
<evidence type="ECO:0000313" key="6">
    <source>
        <dbReference type="EMBL" id="MDQ0314482.1"/>
    </source>
</evidence>
<keyword evidence="1" id="KW-0813">Transport</keyword>
<gene>
    <name evidence="6" type="ORF">J2S73_000919</name>
</gene>
<keyword evidence="4 5" id="KW-0408">Iron</keyword>
<dbReference type="Proteomes" id="UP001229244">
    <property type="component" value="Unassembled WGS sequence"/>
</dbReference>
<dbReference type="SUPFAM" id="SSF46458">
    <property type="entry name" value="Globin-like"/>
    <property type="match status" value="1"/>
</dbReference>
<evidence type="ECO:0000256" key="2">
    <source>
        <dbReference type="ARBA" id="ARBA00022617"/>
    </source>
</evidence>
<dbReference type="Pfam" id="PF01152">
    <property type="entry name" value="Bac_globin"/>
    <property type="match status" value="1"/>
</dbReference>
<keyword evidence="3 5" id="KW-0479">Metal-binding</keyword>
<organism evidence="6 7">
    <name type="scientific">Amorphus orientalis</name>
    <dbReference type="NCBI Taxonomy" id="649198"/>
    <lineage>
        <taxon>Bacteria</taxon>
        <taxon>Pseudomonadati</taxon>
        <taxon>Pseudomonadota</taxon>
        <taxon>Alphaproteobacteria</taxon>
        <taxon>Hyphomicrobiales</taxon>
        <taxon>Amorphaceae</taxon>
        <taxon>Amorphus</taxon>
    </lineage>
</organism>
<comment type="caution">
    <text evidence="6">The sequence shown here is derived from an EMBL/GenBank/DDBJ whole genome shotgun (WGS) entry which is preliminary data.</text>
</comment>
<sequence>MPVASTVSPYNIYEEYLFMGRMPAIGRGVRPTAQTVVEVVKDMMDPRERRARITAEIVTRTGIDEDLIERVVRTFYAKIRKDDVLGPVFDARISDWEPHLQRMCAFWSSVALLSGRYSGRPMEKHLALPVDADHFDRWLALFEETVHEVCTPAAAEHFVERARNIAQSLELGIAGQNGVLLMKGERYRTRPSDQPDAVQ</sequence>
<accession>A0AAE3VM49</accession>
<protein>
    <submittedName>
        <fullName evidence="6">Hemoglobin</fullName>
    </submittedName>
</protein>
<keyword evidence="7" id="KW-1185">Reference proteome</keyword>
<evidence type="ECO:0000256" key="1">
    <source>
        <dbReference type="ARBA" id="ARBA00022448"/>
    </source>
</evidence>
<evidence type="ECO:0000256" key="3">
    <source>
        <dbReference type="ARBA" id="ARBA00022723"/>
    </source>
</evidence>
<keyword evidence="2 5" id="KW-0349">Heme</keyword>
<evidence type="ECO:0000313" key="7">
    <source>
        <dbReference type="Proteomes" id="UP001229244"/>
    </source>
</evidence>
<name>A0AAE3VM49_9HYPH</name>
<dbReference type="EMBL" id="JAUSUL010000001">
    <property type="protein sequence ID" value="MDQ0314482.1"/>
    <property type="molecule type" value="Genomic_DNA"/>
</dbReference>
<dbReference type="GO" id="GO:0046872">
    <property type="term" value="F:metal ion binding"/>
    <property type="evidence" value="ECO:0007669"/>
    <property type="project" value="UniProtKB-KW"/>
</dbReference>
<dbReference type="InterPro" id="IPR012292">
    <property type="entry name" value="Globin/Proto"/>
</dbReference>
<evidence type="ECO:0000256" key="4">
    <source>
        <dbReference type="ARBA" id="ARBA00023004"/>
    </source>
</evidence>
<feature type="binding site" description="distal binding residue" evidence="5">
    <location>
        <position position="99"/>
    </location>
    <ligand>
        <name>heme</name>
        <dbReference type="ChEBI" id="CHEBI:30413"/>
    </ligand>
    <ligandPart>
        <name>Fe</name>
        <dbReference type="ChEBI" id="CHEBI:18248"/>
    </ligandPart>
</feature>
<evidence type="ECO:0000256" key="5">
    <source>
        <dbReference type="PIRSR" id="PIRSR601486-1"/>
    </source>
</evidence>
<dbReference type="GO" id="GO:0019825">
    <property type="term" value="F:oxygen binding"/>
    <property type="evidence" value="ECO:0007669"/>
    <property type="project" value="InterPro"/>
</dbReference>
<dbReference type="AlphaFoldDB" id="A0AAE3VM49"/>
<dbReference type="InterPro" id="IPR009050">
    <property type="entry name" value="Globin-like_sf"/>
</dbReference>
<dbReference type="InterPro" id="IPR001486">
    <property type="entry name" value="Hemoglobin_trunc"/>
</dbReference>